<dbReference type="EMBL" id="JACGCM010000427">
    <property type="protein sequence ID" value="KAF6172471.1"/>
    <property type="molecule type" value="Genomic_DNA"/>
</dbReference>
<gene>
    <name evidence="1" type="ORF">GIB67_006984</name>
</gene>
<dbReference type="Proteomes" id="UP000541444">
    <property type="component" value="Unassembled WGS sequence"/>
</dbReference>
<evidence type="ECO:0000313" key="2">
    <source>
        <dbReference type="Proteomes" id="UP000541444"/>
    </source>
</evidence>
<organism evidence="1 2">
    <name type="scientific">Kingdonia uniflora</name>
    <dbReference type="NCBI Taxonomy" id="39325"/>
    <lineage>
        <taxon>Eukaryota</taxon>
        <taxon>Viridiplantae</taxon>
        <taxon>Streptophyta</taxon>
        <taxon>Embryophyta</taxon>
        <taxon>Tracheophyta</taxon>
        <taxon>Spermatophyta</taxon>
        <taxon>Magnoliopsida</taxon>
        <taxon>Ranunculales</taxon>
        <taxon>Circaeasteraceae</taxon>
        <taxon>Kingdonia</taxon>
    </lineage>
</organism>
<evidence type="ECO:0000313" key="1">
    <source>
        <dbReference type="EMBL" id="KAF6172471.1"/>
    </source>
</evidence>
<dbReference type="AlphaFoldDB" id="A0A7J7NZ55"/>
<accession>A0A7J7NZ55</accession>
<keyword evidence="2" id="KW-1185">Reference proteome</keyword>
<proteinExistence type="predicted"/>
<sequence length="96" mass="10861">MNINWNLLKCTFPSCWSKSCKVCSPPIYLFVGVEFRVSNVEFFSSSGHCQKLLQVINILISARIGNLLCKPNVTCIYISAKTPGIFQYILFLGVFF</sequence>
<name>A0A7J7NZ55_9MAGN</name>
<reference evidence="1 2" key="1">
    <citation type="journal article" date="2020" name="IScience">
        <title>Genome Sequencing of the Endangered Kingdonia uniflora (Circaeasteraceae, Ranunculales) Reveals Potential Mechanisms of Evolutionary Specialization.</title>
        <authorList>
            <person name="Sun Y."/>
            <person name="Deng T."/>
            <person name="Zhang A."/>
            <person name="Moore M.J."/>
            <person name="Landis J.B."/>
            <person name="Lin N."/>
            <person name="Zhang H."/>
            <person name="Zhang X."/>
            <person name="Huang J."/>
            <person name="Zhang X."/>
            <person name="Sun H."/>
            <person name="Wang H."/>
        </authorList>
    </citation>
    <scope>NUCLEOTIDE SEQUENCE [LARGE SCALE GENOMIC DNA]</scope>
    <source>
        <strain evidence="1">TB1705</strain>
        <tissue evidence="1">Leaf</tissue>
    </source>
</reference>
<protein>
    <submittedName>
        <fullName evidence="1">Uncharacterized protein</fullName>
    </submittedName>
</protein>
<comment type="caution">
    <text evidence="1">The sequence shown here is derived from an EMBL/GenBank/DDBJ whole genome shotgun (WGS) entry which is preliminary data.</text>
</comment>